<proteinExistence type="predicted"/>
<evidence type="ECO:0000313" key="1">
    <source>
        <dbReference type="EMBL" id="CAF0888440.1"/>
    </source>
</evidence>
<dbReference type="AlphaFoldDB" id="A0A813YSR9"/>
<comment type="caution">
    <text evidence="1">The sequence shown here is derived from an EMBL/GenBank/DDBJ whole genome shotgun (WGS) entry which is preliminary data.</text>
</comment>
<sequence length="153" mass="18200">MKDIEKKLIEEKFKDYLEDSNDLLILKSDRALKDNFEYHSIDYDKRFESLNCNTVQFFEPNKSINSLGIVVNFYEILGKQYALIKKFKQDNKESFFKLLSLECSKHIDKFFQIGSISDEYSLIELNFFFKRCILINLGDKVMISIIDYLNEND</sequence>
<organism evidence="1 2">
    <name type="scientific">Brachionus calyciflorus</name>
    <dbReference type="NCBI Taxonomy" id="104777"/>
    <lineage>
        <taxon>Eukaryota</taxon>
        <taxon>Metazoa</taxon>
        <taxon>Spiralia</taxon>
        <taxon>Gnathifera</taxon>
        <taxon>Rotifera</taxon>
        <taxon>Eurotatoria</taxon>
        <taxon>Monogononta</taxon>
        <taxon>Pseudotrocha</taxon>
        <taxon>Ploima</taxon>
        <taxon>Brachionidae</taxon>
        <taxon>Brachionus</taxon>
    </lineage>
</organism>
<reference evidence="1" key="1">
    <citation type="submission" date="2021-02" db="EMBL/GenBank/DDBJ databases">
        <authorList>
            <person name="Nowell W R."/>
        </authorList>
    </citation>
    <scope>NUCLEOTIDE SEQUENCE</scope>
    <source>
        <strain evidence="1">Ploen Becks lab</strain>
    </source>
</reference>
<accession>A0A813YSR9</accession>
<keyword evidence="2" id="KW-1185">Reference proteome</keyword>
<dbReference type="OrthoDB" id="10168241at2759"/>
<evidence type="ECO:0000313" key="2">
    <source>
        <dbReference type="Proteomes" id="UP000663879"/>
    </source>
</evidence>
<name>A0A813YSR9_9BILA</name>
<dbReference type="Proteomes" id="UP000663879">
    <property type="component" value="Unassembled WGS sequence"/>
</dbReference>
<protein>
    <submittedName>
        <fullName evidence="1">Uncharacterized protein</fullName>
    </submittedName>
</protein>
<dbReference type="EMBL" id="CAJNOC010001752">
    <property type="protein sequence ID" value="CAF0888440.1"/>
    <property type="molecule type" value="Genomic_DNA"/>
</dbReference>
<gene>
    <name evidence="1" type="ORF">OXX778_LOCUS10780</name>
</gene>